<gene>
    <name evidence="2" type="ORF">GCM10025791_24180</name>
</gene>
<keyword evidence="3" id="KW-1185">Reference proteome</keyword>
<proteinExistence type="predicted"/>
<dbReference type="AlphaFoldDB" id="A0AAV3U3D5"/>
<evidence type="ECO:0000313" key="3">
    <source>
        <dbReference type="Proteomes" id="UP001409585"/>
    </source>
</evidence>
<dbReference type="Proteomes" id="UP001409585">
    <property type="component" value="Unassembled WGS sequence"/>
</dbReference>
<comment type="caution">
    <text evidence="2">The sequence shown here is derived from an EMBL/GenBank/DDBJ whole genome shotgun (WGS) entry which is preliminary data.</text>
</comment>
<feature type="domain" description="DUF6316" evidence="1">
    <location>
        <begin position="4"/>
        <end position="56"/>
    </location>
</feature>
<organism evidence="2 3">
    <name type="scientific">Halioxenophilus aromaticivorans</name>
    <dbReference type="NCBI Taxonomy" id="1306992"/>
    <lineage>
        <taxon>Bacteria</taxon>
        <taxon>Pseudomonadati</taxon>
        <taxon>Pseudomonadota</taxon>
        <taxon>Gammaproteobacteria</taxon>
        <taxon>Alteromonadales</taxon>
        <taxon>Alteromonadaceae</taxon>
        <taxon>Halioxenophilus</taxon>
    </lineage>
</organism>
<reference evidence="3" key="1">
    <citation type="journal article" date="2019" name="Int. J. Syst. Evol. Microbiol.">
        <title>The Global Catalogue of Microorganisms (GCM) 10K type strain sequencing project: providing services to taxonomists for standard genome sequencing and annotation.</title>
        <authorList>
            <consortium name="The Broad Institute Genomics Platform"/>
            <consortium name="The Broad Institute Genome Sequencing Center for Infectious Disease"/>
            <person name="Wu L."/>
            <person name="Ma J."/>
        </authorList>
    </citation>
    <scope>NUCLEOTIDE SEQUENCE [LARGE SCALE GENOMIC DNA]</scope>
    <source>
        <strain evidence="3">JCM 19134</strain>
    </source>
</reference>
<protein>
    <recommendedName>
        <fullName evidence="1">DUF6316 domain-containing protein</fullName>
    </recommendedName>
</protein>
<evidence type="ECO:0000313" key="2">
    <source>
        <dbReference type="EMBL" id="GAA4944406.1"/>
    </source>
</evidence>
<dbReference type="EMBL" id="BAABLX010000023">
    <property type="protein sequence ID" value="GAA4944406.1"/>
    <property type="molecule type" value="Genomic_DNA"/>
</dbReference>
<dbReference type="InterPro" id="IPR045630">
    <property type="entry name" value="DUF6316"/>
</dbReference>
<accession>A0AAV3U3D5</accession>
<dbReference type="Pfam" id="PF19837">
    <property type="entry name" value="DUF6316"/>
    <property type="match status" value="1"/>
</dbReference>
<sequence>MNVREGEQERAWYRSDRFFKVNGEWYFSTREKIDVGPFTSRENASQGLSLFVENMQHPQSSVESAASVAVNGAWSWTNYH</sequence>
<evidence type="ECO:0000259" key="1">
    <source>
        <dbReference type="Pfam" id="PF19837"/>
    </source>
</evidence>
<name>A0AAV3U3D5_9ALTE</name>
<dbReference type="RefSeq" id="WP_345422244.1">
    <property type="nucleotide sequence ID" value="NZ_AP031496.1"/>
</dbReference>